<dbReference type="EMBL" id="JANHOG010001140">
    <property type="protein sequence ID" value="KAJ3543064.1"/>
    <property type="molecule type" value="Genomic_DNA"/>
</dbReference>
<accession>A0ACC1SMV5</accession>
<proteinExistence type="predicted"/>
<protein>
    <submittedName>
        <fullName evidence="1">Uncharacterized protein</fullName>
    </submittedName>
</protein>
<evidence type="ECO:0000313" key="1">
    <source>
        <dbReference type="EMBL" id="KAJ3543064.1"/>
    </source>
</evidence>
<comment type="caution">
    <text evidence="1">The sequence shown here is derived from an EMBL/GenBank/DDBJ whole genome shotgun (WGS) entry which is preliminary data.</text>
</comment>
<evidence type="ECO:0000313" key="2">
    <source>
        <dbReference type="Proteomes" id="UP001148662"/>
    </source>
</evidence>
<gene>
    <name evidence="1" type="ORF">NM688_g5903</name>
</gene>
<sequence>MVVICFLHELPNWETSSPHSACRCRVQVWVLTSFSLPRARPNAGQAHLCVFRGNLWAFRSDVWLEALPLVRCSEQSDGLQISSKQMTLVMLKIQATLQLRALFIAALDGEDQSTEYGPYVRLWQVQRLAPSDNLKSLQEALLFCVTQYRIVELPAVSAAVIHLSIGLVVPPANLGPHALEVNGYADVYHTSVEHEAVGHQYDLWNFQPFQIPQERPSATQASEQSWFLPLYAPNEDAGGENVRHRNPPGSQSAHSDLTYAGSAFYALEEIWLIEVGDHDTPFDLRSAQAVGILSALMPVTKNPCYLPPCAPNLAHTEVASHWHADQDITIEARYHDTPLDLRSAQAFENLPELTPVTENPCYLPPGAPNLAHTEVASYWHADQDLVTAVGHPEFGLDIHPTQTFAGTSMHEEQYNLGPIIFAPTPRYPSTHCTNLLNESRSPTPLAAYASQSGVGMTSADASVNDVNSPQILANFEVTCYDETVVSRLDSHTYQDHSVAIPEAVSHSLAGESACTPTYVPPRSVEAPPILVDSSLVAASLTPSKVPEVLPVSDNTVVSLPISDQPEQVEEALSGSIEPAEAQLGLENSRVGPSVLGDVLQRGQQADSVAKQSVLSLASRIKLARRLGVDEPFPDLTDWEKRSKLFYILSLEEYACRLRQQLESANVAPPIIRRVPGRVGLKGDAMQMFVSFMEDRYKRDRSALQEQERLVRPWDID</sequence>
<name>A0ACC1SMV5_9APHY</name>
<organism evidence="1 2">
    <name type="scientific">Phlebia brevispora</name>
    <dbReference type="NCBI Taxonomy" id="194682"/>
    <lineage>
        <taxon>Eukaryota</taxon>
        <taxon>Fungi</taxon>
        <taxon>Dikarya</taxon>
        <taxon>Basidiomycota</taxon>
        <taxon>Agaricomycotina</taxon>
        <taxon>Agaricomycetes</taxon>
        <taxon>Polyporales</taxon>
        <taxon>Meruliaceae</taxon>
        <taxon>Phlebia</taxon>
    </lineage>
</organism>
<keyword evidence="2" id="KW-1185">Reference proteome</keyword>
<dbReference type="Proteomes" id="UP001148662">
    <property type="component" value="Unassembled WGS sequence"/>
</dbReference>
<reference evidence="1" key="1">
    <citation type="submission" date="2022-07" db="EMBL/GenBank/DDBJ databases">
        <title>Genome Sequence of Phlebia brevispora.</title>
        <authorList>
            <person name="Buettner E."/>
        </authorList>
    </citation>
    <scope>NUCLEOTIDE SEQUENCE</scope>
    <source>
        <strain evidence="1">MPL23</strain>
    </source>
</reference>